<name>A0ACC1CPD5_9NEOP</name>
<keyword evidence="2" id="KW-1185">Reference proteome</keyword>
<proteinExistence type="predicted"/>
<evidence type="ECO:0000313" key="2">
    <source>
        <dbReference type="Proteomes" id="UP000824533"/>
    </source>
</evidence>
<organism evidence="1 2">
    <name type="scientific">Dendrolimus kikuchii</name>
    <dbReference type="NCBI Taxonomy" id="765133"/>
    <lineage>
        <taxon>Eukaryota</taxon>
        <taxon>Metazoa</taxon>
        <taxon>Ecdysozoa</taxon>
        <taxon>Arthropoda</taxon>
        <taxon>Hexapoda</taxon>
        <taxon>Insecta</taxon>
        <taxon>Pterygota</taxon>
        <taxon>Neoptera</taxon>
        <taxon>Endopterygota</taxon>
        <taxon>Lepidoptera</taxon>
        <taxon>Glossata</taxon>
        <taxon>Ditrysia</taxon>
        <taxon>Bombycoidea</taxon>
        <taxon>Lasiocampidae</taxon>
        <taxon>Dendrolimus</taxon>
    </lineage>
</organism>
<accession>A0ACC1CPD5</accession>
<gene>
    <name evidence="1" type="ORF">K1T71_011556</name>
</gene>
<protein>
    <submittedName>
        <fullName evidence="1">Uncharacterized protein</fullName>
    </submittedName>
</protein>
<comment type="caution">
    <text evidence="1">The sequence shown here is derived from an EMBL/GenBank/DDBJ whole genome shotgun (WGS) entry which is preliminary data.</text>
</comment>
<evidence type="ECO:0000313" key="1">
    <source>
        <dbReference type="EMBL" id="KAJ0173380.1"/>
    </source>
</evidence>
<dbReference type="EMBL" id="CM034406">
    <property type="protein sequence ID" value="KAJ0173380.1"/>
    <property type="molecule type" value="Genomic_DNA"/>
</dbReference>
<sequence length="134" mass="14810">MAVANVKNEQYHSTPKLFELDDYEQCLTNSRGVFCLGTFDLLPYKNDKLLETLKVSCLLYSTLGQPSDVYNVLNFVATLPKDFGTDASQELDNLAEQPDVYTVLDFIAALVNNTGVGVGQEFSNVTNLTKTITT</sequence>
<reference evidence="1 2" key="1">
    <citation type="journal article" date="2021" name="Front. Genet.">
        <title>Chromosome-Level Genome Assembly Reveals Significant Gene Expansion in the Toll and IMD Signaling Pathways of Dendrolimus kikuchii.</title>
        <authorList>
            <person name="Zhou J."/>
            <person name="Wu P."/>
            <person name="Xiong Z."/>
            <person name="Liu N."/>
            <person name="Zhao N."/>
            <person name="Ji M."/>
            <person name="Qiu Y."/>
            <person name="Yang B."/>
        </authorList>
    </citation>
    <scope>NUCLEOTIDE SEQUENCE [LARGE SCALE GENOMIC DNA]</scope>
    <source>
        <strain evidence="1">Ann1</strain>
    </source>
</reference>
<dbReference type="Proteomes" id="UP000824533">
    <property type="component" value="Linkage Group LG20"/>
</dbReference>